<comment type="caution">
    <text evidence="1">The sequence shown here is derived from an EMBL/GenBank/DDBJ whole genome shotgun (WGS) entry which is preliminary data.</text>
</comment>
<sequence length="66" mass="7304">MPPLQLLQCIVDELSGRDVLLASSWFSYDLTVCGIRPSFRLESSPSRLYTSSLSGEPVCKHAMPSM</sequence>
<evidence type="ECO:0000313" key="2">
    <source>
        <dbReference type="Proteomes" id="UP000242450"/>
    </source>
</evidence>
<dbReference type="AlphaFoldDB" id="A0A212CUX7"/>
<accession>A0A212CUX7</accession>
<protein>
    <submittedName>
        <fullName evidence="1">Uncharacterized protein</fullName>
    </submittedName>
</protein>
<dbReference type="Proteomes" id="UP000242450">
    <property type="component" value="Chromosome 12"/>
</dbReference>
<gene>
    <name evidence="1" type="ORF">Celaphus_00006587</name>
</gene>
<reference evidence="1 2" key="1">
    <citation type="journal article" date="2018" name="Mol. Genet. Genomics">
        <title>The red deer Cervus elaphus genome CerEla1.0: sequencing, annotating, genes, and chromosomes.</title>
        <authorList>
            <person name="Bana N.A."/>
            <person name="Nyiri A."/>
            <person name="Nagy J."/>
            <person name="Frank K."/>
            <person name="Nagy T."/>
            <person name="Steger V."/>
            <person name="Schiller M."/>
            <person name="Lakatos P."/>
            <person name="Sugar L."/>
            <person name="Horn P."/>
            <person name="Barta E."/>
            <person name="Orosz L."/>
        </authorList>
    </citation>
    <scope>NUCLEOTIDE SEQUENCE [LARGE SCALE GENOMIC DNA]</scope>
    <source>
        <strain evidence="1">Hungarian</strain>
    </source>
</reference>
<dbReference type="EMBL" id="MKHE01000012">
    <property type="protein sequence ID" value="OWK09775.1"/>
    <property type="molecule type" value="Genomic_DNA"/>
</dbReference>
<evidence type="ECO:0000313" key="1">
    <source>
        <dbReference type="EMBL" id="OWK09775.1"/>
    </source>
</evidence>
<keyword evidence="2" id="KW-1185">Reference proteome</keyword>
<proteinExistence type="predicted"/>
<organism evidence="1 2">
    <name type="scientific">Cervus elaphus hippelaphus</name>
    <name type="common">European red deer</name>
    <dbReference type="NCBI Taxonomy" id="46360"/>
    <lineage>
        <taxon>Eukaryota</taxon>
        <taxon>Metazoa</taxon>
        <taxon>Chordata</taxon>
        <taxon>Craniata</taxon>
        <taxon>Vertebrata</taxon>
        <taxon>Euteleostomi</taxon>
        <taxon>Mammalia</taxon>
        <taxon>Eutheria</taxon>
        <taxon>Laurasiatheria</taxon>
        <taxon>Artiodactyla</taxon>
        <taxon>Ruminantia</taxon>
        <taxon>Pecora</taxon>
        <taxon>Cervidae</taxon>
        <taxon>Cervinae</taxon>
        <taxon>Cervus</taxon>
    </lineage>
</organism>
<name>A0A212CUX7_CEREH</name>